<dbReference type="EMBL" id="QRAS01000001">
    <property type="protein sequence ID" value="RDL12184.1"/>
    <property type="molecule type" value="Genomic_DNA"/>
</dbReference>
<keyword evidence="4" id="KW-1185">Reference proteome</keyword>
<dbReference type="AlphaFoldDB" id="A0A288QXR5"/>
<name>A0A288QXR5_9LACO</name>
<dbReference type="PANTHER" id="PTHR43072:SF23">
    <property type="entry name" value="UPF0039 PROTEIN C11D3.02C"/>
    <property type="match status" value="1"/>
</dbReference>
<evidence type="ECO:0000256" key="1">
    <source>
        <dbReference type="ARBA" id="ARBA00022679"/>
    </source>
</evidence>
<dbReference type="CDD" id="cd04301">
    <property type="entry name" value="NAT_SF"/>
    <property type="match status" value="1"/>
</dbReference>
<dbReference type="Gene3D" id="3.40.630.30">
    <property type="match status" value="1"/>
</dbReference>
<dbReference type="SUPFAM" id="SSF55729">
    <property type="entry name" value="Acyl-CoA N-acyltransferases (Nat)"/>
    <property type="match status" value="1"/>
</dbReference>
<organism evidence="3 4">
    <name type="scientific">Weissella soli</name>
    <dbReference type="NCBI Taxonomy" id="155866"/>
    <lineage>
        <taxon>Bacteria</taxon>
        <taxon>Bacillati</taxon>
        <taxon>Bacillota</taxon>
        <taxon>Bacilli</taxon>
        <taxon>Lactobacillales</taxon>
        <taxon>Lactobacillaceae</taxon>
        <taxon>Weissella</taxon>
    </lineage>
</organism>
<evidence type="ECO:0000313" key="4">
    <source>
        <dbReference type="Proteomes" id="UP000254912"/>
    </source>
</evidence>
<evidence type="ECO:0000313" key="3">
    <source>
        <dbReference type="EMBL" id="RDL12184.1"/>
    </source>
</evidence>
<dbReference type="GO" id="GO:0016747">
    <property type="term" value="F:acyltransferase activity, transferring groups other than amino-acyl groups"/>
    <property type="evidence" value="ECO:0007669"/>
    <property type="project" value="InterPro"/>
</dbReference>
<keyword evidence="1 3" id="KW-0808">Transferase</keyword>
<dbReference type="PANTHER" id="PTHR43072">
    <property type="entry name" value="N-ACETYLTRANSFERASE"/>
    <property type="match status" value="1"/>
</dbReference>
<comment type="caution">
    <text evidence="3">The sequence shown here is derived from an EMBL/GenBank/DDBJ whole genome shotgun (WGS) entry which is preliminary data.</text>
</comment>
<dbReference type="InterPro" id="IPR016181">
    <property type="entry name" value="Acyl_CoA_acyltransferase"/>
</dbReference>
<sequence>MIRLANLNDLSRLVDIYYQSVEKGGITADWATPDVPVAYLNNLSTHINNPQYPLYVIEDEAKNIIGYSYLAPTRQRAGWKNTVEITYYFDLNHVGRGLGSKMLAFIIDEATRLGYRSLLATIHAKNEASAALLKKFKFDQWGFYPEVVYNAHLDQWFDIGIFGRKLN</sequence>
<dbReference type="InterPro" id="IPR000182">
    <property type="entry name" value="GNAT_dom"/>
</dbReference>
<dbReference type="Proteomes" id="UP000254912">
    <property type="component" value="Unassembled WGS sequence"/>
</dbReference>
<proteinExistence type="predicted"/>
<gene>
    <name evidence="3" type="ORF">DFP99_0619</name>
</gene>
<dbReference type="PROSITE" id="PS51186">
    <property type="entry name" value="GNAT"/>
    <property type="match status" value="1"/>
</dbReference>
<dbReference type="Pfam" id="PF13302">
    <property type="entry name" value="Acetyltransf_3"/>
    <property type="match status" value="1"/>
</dbReference>
<dbReference type="RefSeq" id="WP_070230235.1">
    <property type="nucleotide sequence ID" value="NZ_BJYO01000002.1"/>
</dbReference>
<dbReference type="GeneID" id="94546182"/>
<keyword evidence="2" id="KW-0012">Acyltransferase</keyword>
<protein>
    <submittedName>
        <fullName evidence="3">Phosphinothricin acetyltransferase</fullName>
    </submittedName>
</protein>
<dbReference type="KEGG" id="wso:WSWS_00990"/>
<reference evidence="3 4" key="1">
    <citation type="submission" date="2018-07" db="EMBL/GenBank/DDBJ databases">
        <title>Genomic Encyclopedia of Type Strains, Phase III (KMG-III): the genomes of soil and plant-associated and newly described type strains.</title>
        <authorList>
            <person name="Whitman W."/>
        </authorList>
    </citation>
    <scope>NUCLEOTIDE SEQUENCE [LARGE SCALE GENOMIC DNA]</scope>
    <source>
        <strain evidence="3 4">CECT 7031</strain>
    </source>
</reference>
<evidence type="ECO:0000256" key="2">
    <source>
        <dbReference type="ARBA" id="ARBA00023315"/>
    </source>
</evidence>
<accession>A0A288QXR5</accession>